<organism evidence="3 4">
    <name type="scientific">Pseudonocardia spirodelae</name>
    <dbReference type="NCBI Taxonomy" id="3133431"/>
    <lineage>
        <taxon>Bacteria</taxon>
        <taxon>Bacillati</taxon>
        <taxon>Actinomycetota</taxon>
        <taxon>Actinomycetes</taxon>
        <taxon>Pseudonocardiales</taxon>
        <taxon>Pseudonocardiaceae</taxon>
        <taxon>Pseudonocardia</taxon>
    </lineage>
</organism>
<keyword evidence="2" id="KW-0472">Membrane</keyword>
<keyword evidence="4" id="KW-1185">Reference proteome</keyword>
<reference evidence="3 4" key="1">
    <citation type="submission" date="2024-03" db="EMBL/GenBank/DDBJ databases">
        <title>Draft genome sequence of Pseudonocardia sp. DW16-2.</title>
        <authorList>
            <person name="Duangmal K."/>
        </authorList>
    </citation>
    <scope>NUCLEOTIDE SEQUENCE [LARGE SCALE GENOMIC DNA]</scope>
    <source>
        <strain evidence="3 4">DW16-2</strain>
    </source>
</reference>
<gene>
    <name evidence="3" type="ORF">WJX68_16490</name>
</gene>
<feature type="region of interest" description="Disordered" evidence="1">
    <location>
        <begin position="66"/>
        <end position="97"/>
    </location>
</feature>
<keyword evidence="2" id="KW-1133">Transmembrane helix</keyword>
<keyword evidence="2" id="KW-0812">Transmembrane</keyword>
<dbReference type="RefSeq" id="WP_340291801.1">
    <property type="nucleotide sequence ID" value="NZ_JBBJUP010000013.1"/>
</dbReference>
<feature type="transmembrane region" description="Helical" evidence="2">
    <location>
        <begin position="12"/>
        <end position="35"/>
    </location>
</feature>
<comment type="caution">
    <text evidence="3">The sequence shown here is derived from an EMBL/GenBank/DDBJ whole genome shotgun (WGS) entry which is preliminary data.</text>
</comment>
<sequence length="97" mass="9491">MARPGTFDRFSAALAASGAVVVGGWFAVTGIGAATAGAPPAGVAVALGLAALAVLLFGGLARRSWRRGRAADTTPVGPEEVDRAPVPPGEVQPPASS</sequence>
<protein>
    <submittedName>
        <fullName evidence="3">Uncharacterized protein</fullName>
    </submittedName>
</protein>
<dbReference type="Proteomes" id="UP001364211">
    <property type="component" value="Unassembled WGS sequence"/>
</dbReference>
<feature type="compositionally biased region" description="Pro residues" evidence="1">
    <location>
        <begin position="85"/>
        <end position="97"/>
    </location>
</feature>
<evidence type="ECO:0000313" key="3">
    <source>
        <dbReference type="EMBL" id="MEJ8280542.1"/>
    </source>
</evidence>
<feature type="transmembrane region" description="Helical" evidence="2">
    <location>
        <begin position="41"/>
        <end position="61"/>
    </location>
</feature>
<accession>A0ABU8T9C2</accession>
<evidence type="ECO:0000313" key="4">
    <source>
        <dbReference type="Proteomes" id="UP001364211"/>
    </source>
</evidence>
<evidence type="ECO:0000256" key="2">
    <source>
        <dbReference type="SAM" id="Phobius"/>
    </source>
</evidence>
<proteinExistence type="predicted"/>
<dbReference type="EMBL" id="JBBJUP010000013">
    <property type="protein sequence ID" value="MEJ8280542.1"/>
    <property type="molecule type" value="Genomic_DNA"/>
</dbReference>
<evidence type="ECO:0000256" key="1">
    <source>
        <dbReference type="SAM" id="MobiDB-lite"/>
    </source>
</evidence>
<name>A0ABU8T9C2_9PSEU</name>